<comment type="pathway">
    <text evidence="1 8">Amino-acid biosynthesis; L-histidine biosynthesis; L-histidine from 5-phospho-alpha-D-ribose 1-diphosphate: step 8/9.</text>
</comment>
<dbReference type="CDD" id="cd12110">
    <property type="entry name" value="PHP_HisPPase_Hisj_like"/>
    <property type="match status" value="1"/>
</dbReference>
<dbReference type="InterPro" id="IPR004013">
    <property type="entry name" value="PHP_dom"/>
</dbReference>
<dbReference type="Proteomes" id="UP000254330">
    <property type="component" value="Unassembled WGS sequence"/>
</dbReference>
<reference evidence="10 12" key="1">
    <citation type="submission" date="2018-06" db="EMBL/GenBank/DDBJ databases">
        <authorList>
            <consortium name="Pathogen Informatics"/>
            <person name="Doyle S."/>
        </authorList>
    </citation>
    <scope>NUCLEOTIDE SEQUENCE [LARGE SCALE GENOMIC DNA]</scope>
    <source>
        <strain evidence="10 12">NCTC10597</strain>
    </source>
</reference>
<comment type="caution">
    <text evidence="10">The sequence shown here is derived from an EMBL/GenBank/DDBJ whole genome shotgun (WGS) entry which is preliminary data.</text>
</comment>
<dbReference type="EC" id="3.1.3.15" evidence="3 8"/>
<proteinExistence type="inferred from homology"/>
<dbReference type="InterPro" id="IPR016195">
    <property type="entry name" value="Pol/histidinol_Pase-like"/>
</dbReference>
<dbReference type="GO" id="GO:0005737">
    <property type="term" value="C:cytoplasm"/>
    <property type="evidence" value="ECO:0007669"/>
    <property type="project" value="TreeGrafter"/>
</dbReference>
<dbReference type="Pfam" id="PF02811">
    <property type="entry name" value="PHP"/>
    <property type="match status" value="1"/>
</dbReference>
<dbReference type="GO" id="GO:0000105">
    <property type="term" value="P:L-histidine biosynthetic process"/>
    <property type="evidence" value="ECO:0007669"/>
    <property type="project" value="UniProtKB-UniRule"/>
</dbReference>
<evidence type="ECO:0000256" key="3">
    <source>
        <dbReference type="ARBA" id="ARBA00013085"/>
    </source>
</evidence>
<gene>
    <name evidence="10" type="primary">hisK</name>
    <name evidence="11" type="ORF">DFR61_10886</name>
    <name evidence="10" type="ORF">NCTC10597_02031</name>
</gene>
<feature type="domain" description="PHP" evidence="9">
    <location>
        <begin position="4"/>
        <end position="214"/>
    </location>
</feature>
<dbReference type="OrthoDB" id="9775255at2"/>
<evidence type="ECO:0000256" key="8">
    <source>
        <dbReference type="RuleBase" id="RU366003"/>
    </source>
</evidence>
<protein>
    <recommendedName>
        <fullName evidence="3 8">Histidinol-phosphatase</fullName>
        <shortName evidence="8">HolPase</shortName>
        <ecNumber evidence="3 8">3.1.3.15</ecNumber>
    </recommendedName>
</protein>
<comment type="catalytic activity">
    <reaction evidence="7 8">
        <text>L-histidinol phosphate + H2O = L-histidinol + phosphate</text>
        <dbReference type="Rhea" id="RHEA:14465"/>
        <dbReference type="ChEBI" id="CHEBI:15377"/>
        <dbReference type="ChEBI" id="CHEBI:43474"/>
        <dbReference type="ChEBI" id="CHEBI:57699"/>
        <dbReference type="ChEBI" id="CHEBI:57980"/>
        <dbReference type="EC" id="3.1.3.15"/>
    </reaction>
</comment>
<evidence type="ECO:0000256" key="4">
    <source>
        <dbReference type="ARBA" id="ARBA00022605"/>
    </source>
</evidence>
<dbReference type="PANTHER" id="PTHR21039">
    <property type="entry name" value="HISTIDINOL PHOSPHATASE-RELATED"/>
    <property type="match status" value="1"/>
</dbReference>
<evidence type="ECO:0000259" key="9">
    <source>
        <dbReference type="Pfam" id="PF02811"/>
    </source>
</evidence>
<dbReference type="Gene3D" id="3.20.20.140">
    <property type="entry name" value="Metal-dependent hydrolases"/>
    <property type="match status" value="1"/>
</dbReference>
<dbReference type="Proteomes" id="UP000294641">
    <property type="component" value="Unassembled WGS sequence"/>
</dbReference>
<keyword evidence="6 8" id="KW-0368">Histidine biosynthesis</keyword>
<dbReference type="AlphaFoldDB" id="A0A8B4QC36"/>
<keyword evidence="13" id="KW-1185">Reference proteome</keyword>
<comment type="similarity">
    <text evidence="2 8">Belongs to the PHP hydrolase family. HisK subfamily.</text>
</comment>
<evidence type="ECO:0000313" key="10">
    <source>
        <dbReference type="EMBL" id="STX10311.1"/>
    </source>
</evidence>
<sequence length="265" mass="30593">MKRDAHIHSPYCPHGSNDGFELYIEKAISEGIQDITFTEHAPLPRGFIDPTPLQDSGMRQADVLPYIQEITLLKEKYANQIKIRVGFEVDFIEGFEQQTCTWLNEFGPLIDDAILSVHFLKYANEYVCIDYSKDVFLEFSKKVGSVEQVYQLYYETVRQSIEADLGMYKPMRIGHPTLVHKFRLAHNENIDDHQQIIEILHCIKEHDYELDVNSAGYAKAFCQESYPPIPYIPISKNLQVKLIFGSDAHQAKDLHQFAEKLVHLS</sequence>
<dbReference type="EMBL" id="SNZG01000008">
    <property type="protein sequence ID" value="TDR40572.1"/>
    <property type="molecule type" value="Genomic_DNA"/>
</dbReference>
<evidence type="ECO:0000256" key="2">
    <source>
        <dbReference type="ARBA" id="ARBA00009152"/>
    </source>
</evidence>
<evidence type="ECO:0000313" key="13">
    <source>
        <dbReference type="Proteomes" id="UP000294641"/>
    </source>
</evidence>
<dbReference type="EMBL" id="UGNP01000001">
    <property type="protein sequence ID" value="STX10311.1"/>
    <property type="molecule type" value="Genomic_DNA"/>
</dbReference>
<evidence type="ECO:0000256" key="5">
    <source>
        <dbReference type="ARBA" id="ARBA00022801"/>
    </source>
</evidence>
<evidence type="ECO:0000313" key="11">
    <source>
        <dbReference type="EMBL" id="TDR40572.1"/>
    </source>
</evidence>
<organism evidence="10 12">
    <name type="scientific">Kurthia zopfii</name>
    <dbReference type="NCBI Taxonomy" id="1650"/>
    <lineage>
        <taxon>Bacteria</taxon>
        <taxon>Bacillati</taxon>
        <taxon>Bacillota</taxon>
        <taxon>Bacilli</taxon>
        <taxon>Bacillales</taxon>
        <taxon>Caryophanaceae</taxon>
        <taxon>Kurthia</taxon>
    </lineage>
</organism>
<keyword evidence="5 8" id="KW-0378">Hydrolase</keyword>
<evidence type="ECO:0000256" key="6">
    <source>
        <dbReference type="ARBA" id="ARBA00023102"/>
    </source>
</evidence>
<keyword evidence="4 8" id="KW-0028">Amino-acid biosynthesis</keyword>
<dbReference type="SUPFAM" id="SSF89550">
    <property type="entry name" value="PHP domain-like"/>
    <property type="match status" value="1"/>
</dbReference>
<reference evidence="11 13" key="2">
    <citation type="submission" date="2019-03" db="EMBL/GenBank/DDBJ databases">
        <title>Genomic Encyclopedia of Type Strains, Phase IV (KMG-IV): sequencing the most valuable type-strain genomes for metagenomic binning, comparative biology and taxonomic classification.</title>
        <authorList>
            <person name="Goeker M."/>
        </authorList>
    </citation>
    <scope>NUCLEOTIDE SEQUENCE [LARGE SCALE GENOMIC DNA]</scope>
    <source>
        <strain evidence="11 13">DSM 20580</strain>
    </source>
</reference>
<evidence type="ECO:0000313" key="12">
    <source>
        <dbReference type="Proteomes" id="UP000254330"/>
    </source>
</evidence>
<dbReference type="GO" id="GO:0004401">
    <property type="term" value="F:histidinol-phosphatase activity"/>
    <property type="evidence" value="ECO:0007669"/>
    <property type="project" value="UniProtKB-UniRule"/>
</dbReference>
<accession>A0A8B4QC36</accession>
<dbReference type="RefSeq" id="WP_109349060.1">
    <property type="nucleotide sequence ID" value="NZ_BJUE01000004.1"/>
</dbReference>
<dbReference type="PANTHER" id="PTHR21039:SF0">
    <property type="entry name" value="HISTIDINOL-PHOSPHATASE"/>
    <property type="match status" value="1"/>
</dbReference>
<evidence type="ECO:0000256" key="7">
    <source>
        <dbReference type="ARBA" id="ARBA00049158"/>
    </source>
</evidence>
<evidence type="ECO:0000256" key="1">
    <source>
        <dbReference type="ARBA" id="ARBA00004970"/>
    </source>
</evidence>
<dbReference type="NCBIfam" id="TIGR01856">
    <property type="entry name" value="hisJ_fam"/>
    <property type="match status" value="1"/>
</dbReference>
<name>A0A8B4QC36_9BACL</name>
<dbReference type="InterPro" id="IPR010140">
    <property type="entry name" value="Histidinol_P_phosphatase_HisJ"/>
</dbReference>
<dbReference type="NCBIfam" id="NF005996">
    <property type="entry name" value="PRK08123.1"/>
    <property type="match status" value="1"/>
</dbReference>
<dbReference type="UniPathway" id="UPA00031">
    <property type="reaction ID" value="UER00013"/>
</dbReference>